<dbReference type="AlphaFoldDB" id="A0A642UEC1"/>
<protein>
    <submittedName>
        <fullName evidence="1">Uncharacterized protein</fullName>
    </submittedName>
</protein>
<evidence type="ECO:0000313" key="1">
    <source>
        <dbReference type="EMBL" id="KAA8897494.1"/>
    </source>
</evidence>
<dbReference type="EMBL" id="SWFT01000156">
    <property type="protein sequence ID" value="KAA8897494.1"/>
    <property type="molecule type" value="Genomic_DNA"/>
</dbReference>
<evidence type="ECO:0000313" key="2">
    <source>
        <dbReference type="Proteomes" id="UP000449547"/>
    </source>
</evidence>
<dbReference type="GeneID" id="54783861"/>
<dbReference type="RefSeq" id="XP_034010005.1">
    <property type="nucleotide sequence ID" value="XM_034158168.1"/>
</dbReference>
<comment type="caution">
    <text evidence="1">The sequence shown here is derived from an EMBL/GenBank/DDBJ whole genome shotgun (WGS) entry which is preliminary data.</text>
</comment>
<reference evidence="1 2" key="1">
    <citation type="submission" date="2019-07" db="EMBL/GenBank/DDBJ databases">
        <title>Genome assembly of two rare yeast pathogens: Diutina rugosa and Trichomonascus ciferrii.</title>
        <authorList>
            <person name="Mixao V."/>
            <person name="Saus E."/>
            <person name="Hansen A."/>
            <person name="Lass-Flor C."/>
            <person name="Gabaldon T."/>
        </authorList>
    </citation>
    <scope>NUCLEOTIDE SEQUENCE [LARGE SCALE GENOMIC DNA]</scope>
    <source>
        <strain evidence="1 2">CBS 613</strain>
    </source>
</reference>
<name>A0A642UEC1_DIURU</name>
<gene>
    <name evidence="1" type="ORF">DIURU_005210</name>
</gene>
<dbReference type="VEuPathDB" id="FungiDB:DIURU_005210"/>
<sequence length="77" mass="8377">MASVTLAGVVNPVTMASGEVVPDEIIAMRRFIGDNEYHISGKLNGIPAVWVVDRQLQSYWESRATEGDPVAVDTMTI</sequence>
<accession>A0A642UEC1</accession>
<keyword evidence="2" id="KW-1185">Reference proteome</keyword>
<proteinExistence type="predicted"/>
<organism evidence="1 2">
    <name type="scientific">Diutina rugosa</name>
    <name type="common">Yeast</name>
    <name type="synonym">Candida rugosa</name>
    <dbReference type="NCBI Taxonomy" id="5481"/>
    <lineage>
        <taxon>Eukaryota</taxon>
        <taxon>Fungi</taxon>
        <taxon>Dikarya</taxon>
        <taxon>Ascomycota</taxon>
        <taxon>Saccharomycotina</taxon>
        <taxon>Pichiomycetes</taxon>
        <taxon>Debaryomycetaceae</taxon>
        <taxon>Diutina</taxon>
    </lineage>
</organism>
<dbReference type="Proteomes" id="UP000449547">
    <property type="component" value="Unassembled WGS sequence"/>
</dbReference>